<dbReference type="Pfam" id="PF00152">
    <property type="entry name" value="tRNA-synt_2"/>
    <property type="match status" value="1"/>
</dbReference>
<evidence type="ECO:0000256" key="7">
    <source>
        <dbReference type="ARBA" id="ARBA00022840"/>
    </source>
</evidence>
<dbReference type="STRING" id="888268.A0A1E5W348"/>
<evidence type="ECO:0000256" key="11">
    <source>
        <dbReference type="ARBA" id="ARBA00047904"/>
    </source>
</evidence>
<reference evidence="14 15" key="1">
    <citation type="submission" date="2016-09" db="EMBL/GenBank/DDBJ databases">
        <title>The draft genome of Dichanthelium oligosanthes: A C3 panicoid grass species.</title>
        <authorList>
            <person name="Studer A.J."/>
            <person name="Schnable J.C."/>
            <person name="Brutnell T.P."/>
        </authorList>
    </citation>
    <scope>NUCLEOTIDE SEQUENCE [LARGE SCALE GENOMIC DNA]</scope>
    <source>
        <strain evidence="15">cv. Kellogg 1175</strain>
        <tissue evidence="14">Leaf</tissue>
    </source>
</reference>
<dbReference type="HAMAP" id="MF_02075">
    <property type="entry name" value="Asp_tRNA_synth_type2"/>
    <property type="match status" value="1"/>
</dbReference>
<proteinExistence type="inferred from homology"/>
<keyword evidence="7" id="KW-0067">ATP-binding</keyword>
<evidence type="ECO:0000256" key="8">
    <source>
        <dbReference type="ARBA" id="ARBA00022917"/>
    </source>
</evidence>
<evidence type="ECO:0000256" key="4">
    <source>
        <dbReference type="ARBA" id="ARBA00022490"/>
    </source>
</evidence>
<dbReference type="EC" id="6.1.1.12" evidence="3"/>
<dbReference type="GO" id="GO:0005829">
    <property type="term" value="C:cytosol"/>
    <property type="evidence" value="ECO:0007669"/>
    <property type="project" value="TreeGrafter"/>
</dbReference>
<comment type="similarity">
    <text evidence="2">Belongs to the class-II aminoacyl-tRNA synthetase family. Type 2 subfamily.</text>
</comment>
<evidence type="ECO:0000256" key="3">
    <source>
        <dbReference type="ARBA" id="ARBA00012841"/>
    </source>
</evidence>
<comment type="caution">
    <text evidence="14">The sequence shown here is derived from an EMBL/GenBank/DDBJ whole genome shotgun (WGS) entry which is preliminary data.</text>
</comment>
<dbReference type="OrthoDB" id="372395at2759"/>
<dbReference type="InterPro" id="IPR045864">
    <property type="entry name" value="aa-tRNA-synth_II/BPL/LPL"/>
</dbReference>
<accession>A0A1E5W348</accession>
<name>A0A1E5W348_9POAL</name>
<dbReference type="PRINTS" id="PR01042">
    <property type="entry name" value="TRNASYNTHASP"/>
</dbReference>
<feature type="domain" description="Aminoacyl-transfer RNA synthetases class-II family profile" evidence="13">
    <location>
        <begin position="277"/>
        <end position="601"/>
    </location>
</feature>
<protein>
    <recommendedName>
        <fullName evidence="3">aspartate--tRNA ligase</fullName>
        <ecNumber evidence="3">6.1.1.12</ecNumber>
    </recommendedName>
    <alternativeName>
        <fullName evidence="10">Aspartyl-tRNA synthetase</fullName>
    </alternativeName>
</protein>
<dbReference type="EMBL" id="LWDX02022785">
    <property type="protein sequence ID" value="OEL31735.1"/>
    <property type="molecule type" value="Genomic_DNA"/>
</dbReference>
<evidence type="ECO:0000313" key="15">
    <source>
        <dbReference type="Proteomes" id="UP000095767"/>
    </source>
</evidence>
<dbReference type="Pfam" id="PF01336">
    <property type="entry name" value="tRNA_anti-codon"/>
    <property type="match status" value="1"/>
</dbReference>
<dbReference type="InterPro" id="IPR004523">
    <property type="entry name" value="Asp-tRNA_synthase_2"/>
</dbReference>
<dbReference type="GO" id="GO:0006422">
    <property type="term" value="P:aspartyl-tRNA aminoacylation"/>
    <property type="evidence" value="ECO:0007669"/>
    <property type="project" value="InterPro"/>
</dbReference>
<dbReference type="NCBIfam" id="NF003483">
    <property type="entry name" value="PRK05159.1"/>
    <property type="match status" value="1"/>
</dbReference>
<dbReference type="FunFam" id="3.30.930.10:FF:000038">
    <property type="entry name" value="Aspartate--tRNA ligase"/>
    <property type="match status" value="1"/>
</dbReference>
<dbReference type="PANTHER" id="PTHR43450:SF1">
    <property type="entry name" value="ASPARTATE--TRNA LIGASE, CYTOPLASMIC"/>
    <property type="match status" value="1"/>
</dbReference>
<dbReference type="AlphaFoldDB" id="A0A1E5W348"/>
<dbReference type="SUPFAM" id="SSF50249">
    <property type="entry name" value="Nucleic acid-binding proteins"/>
    <property type="match status" value="1"/>
</dbReference>
<evidence type="ECO:0000256" key="6">
    <source>
        <dbReference type="ARBA" id="ARBA00022741"/>
    </source>
</evidence>
<keyword evidence="9" id="KW-0030">Aminoacyl-tRNA synthetase</keyword>
<dbReference type="InterPro" id="IPR012340">
    <property type="entry name" value="NA-bd_OB-fold"/>
</dbReference>
<evidence type="ECO:0000256" key="12">
    <source>
        <dbReference type="SAM" id="MobiDB-lite"/>
    </source>
</evidence>
<evidence type="ECO:0000256" key="9">
    <source>
        <dbReference type="ARBA" id="ARBA00023146"/>
    </source>
</evidence>
<keyword evidence="4" id="KW-0963">Cytoplasm</keyword>
<gene>
    <name evidence="14" type="ORF">BAE44_0007245</name>
</gene>
<evidence type="ECO:0000256" key="10">
    <source>
        <dbReference type="ARBA" id="ARBA00033155"/>
    </source>
</evidence>
<keyword evidence="8" id="KW-0648">Protein biosynthesis</keyword>
<dbReference type="GO" id="GO:0003723">
    <property type="term" value="F:RNA binding"/>
    <property type="evidence" value="ECO:0007669"/>
    <property type="project" value="TreeGrafter"/>
</dbReference>
<dbReference type="CDD" id="cd04320">
    <property type="entry name" value="AspRS_cyto_N"/>
    <property type="match status" value="1"/>
</dbReference>
<dbReference type="PROSITE" id="PS50862">
    <property type="entry name" value="AA_TRNA_LIGASE_II"/>
    <property type="match status" value="1"/>
</dbReference>
<evidence type="ECO:0000259" key="13">
    <source>
        <dbReference type="PROSITE" id="PS50862"/>
    </source>
</evidence>
<dbReference type="PANTHER" id="PTHR43450">
    <property type="entry name" value="ASPARTYL-TRNA SYNTHETASE"/>
    <property type="match status" value="1"/>
</dbReference>
<keyword evidence="6" id="KW-0547">Nucleotide-binding</keyword>
<dbReference type="Gene3D" id="2.40.50.140">
    <property type="entry name" value="Nucleic acid-binding proteins"/>
    <property type="match status" value="1"/>
</dbReference>
<feature type="region of interest" description="Disordered" evidence="12">
    <location>
        <begin position="1"/>
        <end position="94"/>
    </location>
</feature>
<dbReference type="InterPro" id="IPR006195">
    <property type="entry name" value="aa-tRNA-synth_II"/>
</dbReference>
<dbReference type="InterPro" id="IPR004365">
    <property type="entry name" value="NA-bd_OB_tRNA"/>
</dbReference>
<evidence type="ECO:0000256" key="2">
    <source>
        <dbReference type="ARBA" id="ARBA00005312"/>
    </source>
</evidence>
<keyword evidence="15" id="KW-1185">Reference proteome</keyword>
<comment type="catalytic activity">
    <reaction evidence="11">
        <text>tRNA(Asp) + L-aspartate + ATP = L-aspartyl-tRNA(Asp) + AMP + diphosphate</text>
        <dbReference type="Rhea" id="RHEA:19649"/>
        <dbReference type="Rhea" id="RHEA-COMP:9660"/>
        <dbReference type="Rhea" id="RHEA-COMP:9678"/>
        <dbReference type="ChEBI" id="CHEBI:29991"/>
        <dbReference type="ChEBI" id="CHEBI:30616"/>
        <dbReference type="ChEBI" id="CHEBI:33019"/>
        <dbReference type="ChEBI" id="CHEBI:78442"/>
        <dbReference type="ChEBI" id="CHEBI:78516"/>
        <dbReference type="ChEBI" id="CHEBI:456215"/>
        <dbReference type="EC" id="6.1.1.12"/>
    </reaction>
</comment>
<dbReference type="InterPro" id="IPR004364">
    <property type="entry name" value="Aa-tRNA-synt_II"/>
</dbReference>
<dbReference type="Gene3D" id="3.30.930.10">
    <property type="entry name" value="Bira Bifunctional Protein, Domain 2"/>
    <property type="match status" value="1"/>
</dbReference>
<dbReference type="InterPro" id="IPR002312">
    <property type="entry name" value="Asp/Asn-tRNA-synth_IIb"/>
</dbReference>
<sequence>MARHPAEEDESKREAGVGVPNGSAISPKKDTCKAPEVAGAGVPNGGAISPKKDTCKAPEATAKTKLSKAERKTAKALQRSQLPQEEEGDNGDPLAVLARNYGNLSVKLFQTLPASHRSWTEVSELSPDAAGSTVLLRGWAQTIRSVGKNLVFLILRDLLATVQCILVRGEHAMITEQMMRFARELPKESFIEVEGLVSLPIKPVNHTTQQVEISVTKIYCISRSAINLPFNFDDAARSGDEMKEARHRGERLPLVMLDTRLDNRTVDLRTPANQAIFKIQSVIDSKFTEFLLAKGFMGIHTPKITPGISEGGSSVFKLNYVNGQIASLAQSPQLYKQMAINSGLKKVFEVGTIFRAEKSNTHRHLCEYIGLHVEMEIKEHYFEVCNVLGALFIELFDHLAATCGRELDIINKQFPCEPLKVCSTIFILGKFQEWCASLKSEYYLTNAVPQGDFNVEDSGFTIEQCDDLSTKAEKKFGQLVHDRYNTDFFILYEFPLEVWPFYTMPCLENPEYSNSFDAFIRGEEVVSGSQRIHCHELLLERIRKCGIDRAALQGFLDSFLYGAPPRGGFGAGLERVLMLYCGLPNIRLASLFPRDPQRLTP</sequence>
<organism evidence="14 15">
    <name type="scientific">Dichanthelium oligosanthes</name>
    <dbReference type="NCBI Taxonomy" id="888268"/>
    <lineage>
        <taxon>Eukaryota</taxon>
        <taxon>Viridiplantae</taxon>
        <taxon>Streptophyta</taxon>
        <taxon>Embryophyta</taxon>
        <taxon>Tracheophyta</taxon>
        <taxon>Spermatophyta</taxon>
        <taxon>Magnoliopsida</taxon>
        <taxon>Liliopsida</taxon>
        <taxon>Poales</taxon>
        <taxon>Poaceae</taxon>
        <taxon>PACMAD clade</taxon>
        <taxon>Panicoideae</taxon>
        <taxon>Panicodae</taxon>
        <taxon>Paniceae</taxon>
        <taxon>Dichantheliinae</taxon>
        <taxon>Dichanthelium</taxon>
    </lineage>
</organism>
<evidence type="ECO:0000256" key="5">
    <source>
        <dbReference type="ARBA" id="ARBA00022598"/>
    </source>
</evidence>
<dbReference type="SUPFAM" id="SSF55681">
    <property type="entry name" value="Class II aaRS and biotin synthetases"/>
    <property type="match status" value="1"/>
</dbReference>
<feature type="compositionally biased region" description="Basic and acidic residues" evidence="12">
    <location>
        <begin position="1"/>
        <end position="15"/>
    </location>
</feature>
<evidence type="ECO:0000256" key="1">
    <source>
        <dbReference type="ARBA" id="ARBA00004496"/>
    </source>
</evidence>
<evidence type="ECO:0000313" key="14">
    <source>
        <dbReference type="EMBL" id="OEL31735.1"/>
    </source>
</evidence>
<dbReference type="GO" id="GO:0004815">
    <property type="term" value="F:aspartate-tRNA ligase activity"/>
    <property type="evidence" value="ECO:0007669"/>
    <property type="project" value="UniProtKB-EC"/>
</dbReference>
<comment type="subcellular location">
    <subcellularLocation>
        <location evidence="1">Cytoplasm</location>
    </subcellularLocation>
</comment>
<dbReference type="GO" id="GO:0017101">
    <property type="term" value="C:aminoacyl-tRNA synthetase multienzyme complex"/>
    <property type="evidence" value="ECO:0007669"/>
    <property type="project" value="TreeGrafter"/>
</dbReference>
<keyword evidence="5 14" id="KW-0436">Ligase</keyword>
<dbReference type="GO" id="GO:0005524">
    <property type="term" value="F:ATP binding"/>
    <property type="evidence" value="ECO:0007669"/>
    <property type="project" value="UniProtKB-KW"/>
</dbReference>
<dbReference type="Proteomes" id="UP000095767">
    <property type="component" value="Unassembled WGS sequence"/>
</dbReference>